<dbReference type="EMBL" id="CAJNOB010000014">
    <property type="protein sequence ID" value="CAF0697279.1"/>
    <property type="molecule type" value="Genomic_DNA"/>
</dbReference>
<evidence type="ECO:0000313" key="1">
    <source>
        <dbReference type="EMBL" id="CAF0697279.1"/>
    </source>
</evidence>
<sequence>MLGETAADAWVFQEALDFARFENTQKLEAAGAFDSEILQPGNVRDPESFEVHRGKVGGYRDYLSAKDQRYATEALRDLDPRFGYNSRETTAV</sequence>
<dbReference type="Proteomes" id="UP000663859">
    <property type="component" value="Unassembled WGS sequence"/>
</dbReference>
<name>A0A8J2FS95_9BACT</name>
<gene>
    <name evidence="1" type="ORF">MPNT_210032</name>
</gene>
<organism evidence="1 2">
    <name type="scientific">Candidatus Methylacidithermus pantelleriae</name>
    <dbReference type="NCBI Taxonomy" id="2744239"/>
    <lineage>
        <taxon>Bacteria</taxon>
        <taxon>Pseudomonadati</taxon>
        <taxon>Verrucomicrobiota</taxon>
        <taxon>Methylacidiphilae</taxon>
        <taxon>Methylacidiphilales</taxon>
        <taxon>Methylacidiphilaceae</taxon>
        <taxon>Candidatus Methylacidithermus</taxon>
    </lineage>
</organism>
<evidence type="ECO:0000313" key="2">
    <source>
        <dbReference type="Proteomes" id="UP000663859"/>
    </source>
</evidence>
<accession>A0A8J2FS95</accession>
<dbReference type="AlphaFoldDB" id="A0A8J2FS95"/>
<proteinExistence type="predicted"/>
<protein>
    <submittedName>
        <fullName evidence="1">Uncharacterized protein</fullName>
    </submittedName>
</protein>
<reference evidence="1" key="1">
    <citation type="submission" date="2021-02" db="EMBL/GenBank/DDBJ databases">
        <authorList>
            <person name="Cremers G."/>
            <person name="Picone N."/>
        </authorList>
    </citation>
    <scope>NUCLEOTIDE SEQUENCE</scope>
    <source>
        <strain evidence="1">PQ17</strain>
    </source>
</reference>
<dbReference type="RefSeq" id="WP_174583170.1">
    <property type="nucleotide sequence ID" value="NZ_CAJNOB010000014.1"/>
</dbReference>
<keyword evidence="2" id="KW-1185">Reference proteome</keyword>
<comment type="caution">
    <text evidence="1">The sequence shown here is derived from an EMBL/GenBank/DDBJ whole genome shotgun (WGS) entry which is preliminary data.</text>
</comment>